<reference evidence="6 7" key="1">
    <citation type="submission" date="2019-12" db="EMBL/GenBank/DDBJ databases">
        <authorList>
            <person name="Shah Mahmud R."/>
            <person name="Ulyanova V."/>
            <person name="Mindubaeva L."/>
            <person name="Markelova M."/>
            <person name="Garifullina K."/>
            <person name="Malanin S."/>
            <person name="Doijad S.P."/>
            <person name="Chakraborty T."/>
            <person name="Ilinskaya O."/>
        </authorList>
    </citation>
    <scope>NUCLEOTIDE SEQUENCE [LARGE SCALE GENOMIC DNA]</scope>
</reference>
<proteinExistence type="predicted"/>
<dbReference type="NCBIfam" id="TIGR01593">
    <property type="entry name" value="holin_tox_secr"/>
    <property type="match status" value="1"/>
</dbReference>
<organism evidence="6 7">
    <name type="scientific">Bacillus phage SRT01hs</name>
    <dbReference type="NCBI Taxonomy" id="2847044"/>
    <lineage>
        <taxon>Viruses</taxon>
        <taxon>Duplodnaviria</taxon>
        <taxon>Heunggongvirae</taxon>
        <taxon>Uroviricota</taxon>
        <taxon>Caudoviricetes</taxon>
        <taxon>Salasmaviridae</taxon>
        <taxon>Tatarstanvirinae</taxon>
        <taxon>Gaunavirus</taxon>
        <taxon>Gaunavirus SRT01hs</taxon>
    </lineage>
</organism>
<dbReference type="Proteomes" id="UP000465105">
    <property type="component" value="Segment"/>
</dbReference>
<dbReference type="RefSeq" id="YP_009910637.1">
    <property type="nucleotide sequence ID" value="NC_049973.1"/>
</dbReference>
<evidence type="ECO:0000313" key="6">
    <source>
        <dbReference type="EMBL" id="QHJ75869.1"/>
    </source>
</evidence>
<keyword evidence="2 5" id="KW-0812">Transmembrane</keyword>
<dbReference type="EMBL" id="MN857617">
    <property type="protein sequence ID" value="QHJ75869.1"/>
    <property type="molecule type" value="Genomic_DNA"/>
</dbReference>
<evidence type="ECO:0000256" key="5">
    <source>
        <dbReference type="SAM" id="Phobius"/>
    </source>
</evidence>
<name>A0A6B9SYA5_9CAUD</name>
<feature type="transmembrane region" description="Helical" evidence="5">
    <location>
        <begin position="16"/>
        <end position="38"/>
    </location>
</feature>
<keyword evidence="4 5" id="KW-0472">Membrane</keyword>
<dbReference type="GO" id="GO:0033644">
    <property type="term" value="C:host cell membrane"/>
    <property type="evidence" value="ECO:0007669"/>
    <property type="project" value="UniProtKB-SubCell"/>
</dbReference>
<comment type="subcellular location">
    <subcellularLocation>
        <location evidence="1">Host membrane</location>
        <topology evidence="1">Multi-pass membrane protein</topology>
    </subcellularLocation>
</comment>
<feature type="transmembrane region" description="Helical" evidence="5">
    <location>
        <begin position="59"/>
        <end position="76"/>
    </location>
</feature>
<dbReference type="GeneID" id="56239357"/>
<sequence length="134" mass="15345">MFDFLHSLMETDDTKVYFLLGIIGVLNIVDFFFGFINAKFNKSIVYKSSKTIDGIMRKMKFTIMAILFIPVSVLMPEPIGLGALYVFYFGYIYAELNSILSHLKLSDDGKETEVFLDFVNTFFNSTNKGDKKND</sequence>
<dbReference type="InterPro" id="IPR006480">
    <property type="entry name" value="Phage_holin_4_1"/>
</dbReference>
<evidence type="ECO:0000256" key="1">
    <source>
        <dbReference type="ARBA" id="ARBA00004301"/>
    </source>
</evidence>
<evidence type="ECO:0000256" key="4">
    <source>
        <dbReference type="ARBA" id="ARBA00023136"/>
    </source>
</evidence>
<keyword evidence="3 5" id="KW-1133">Transmembrane helix</keyword>
<evidence type="ECO:0000256" key="3">
    <source>
        <dbReference type="ARBA" id="ARBA00022989"/>
    </source>
</evidence>
<keyword evidence="7" id="KW-1185">Reference proteome</keyword>
<protein>
    <submittedName>
        <fullName evidence="6">Holin family protein</fullName>
    </submittedName>
</protein>
<evidence type="ECO:0000313" key="7">
    <source>
        <dbReference type="Proteomes" id="UP000465105"/>
    </source>
</evidence>
<evidence type="ECO:0000256" key="2">
    <source>
        <dbReference type="ARBA" id="ARBA00022692"/>
    </source>
</evidence>
<dbReference type="Pfam" id="PF05105">
    <property type="entry name" value="Phage_holin_4_1"/>
    <property type="match status" value="1"/>
</dbReference>
<accession>A0A6B9SYA5</accession>